<evidence type="ECO:0000313" key="1">
    <source>
        <dbReference type="EMBL" id="CAG6641609.1"/>
    </source>
</evidence>
<dbReference type="AlphaFoldDB" id="A0A8D8R2P3"/>
<sequence length="101" mass="11889">MFVYLNVHCPFPIFSPFVSHSKHFHGNVNISMEMDNVKYHHVKYHEIIVTVISGRRSIMRVLKWTSNVTSTKKTKTHWQSIKTNDKSINLLYRIVTSTIRS</sequence>
<dbReference type="EMBL" id="HBUF01118313">
    <property type="protein sequence ID" value="CAG6641609.1"/>
    <property type="molecule type" value="Transcribed_RNA"/>
</dbReference>
<organism evidence="1">
    <name type="scientific">Cacopsylla melanoneura</name>
    <dbReference type="NCBI Taxonomy" id="428564"/>
    <lineage>
        <taxon>Eukaryota</taxon>
        <taxon>Metazoa</taxon>
        <taxon>Ecdysozoa</taxon>
        <taxon>Arthropoda</taxon>
        <taxon>Hexapoda</taxon>
        <taxon>Insecta</taxon>
        <taxon>Pterygota</taxon>
        <taxon>Neoptera</taxon>
        <taxon>Paraneoptera</taxon>
        <taxon>Hemiptera</taxon>
        <taxon>Sternorrhyncha</taxon>
        <taxon>Psylloidea</taxon>
        <taxon>Psyllidae</taxon>
        <taxon>Psyllinae</taxon>
        <taxon>Cacopsylla</taxon>
    </lineage>
</organism>
<protein>
    <submittedName>
        <fullName evidence="1">Uncharacterized protein</fullName>
    </submittedName>
</protein>
<accession>A0A8D8R2P3</accession>
<proteinExistence type="predicted"/>
<reference evidence="1" key="1">
    <citation type="submission" date="2021-05" db="EMBL/GenBank/DDBJ databases">
        <authorList>
            <person name="Alioto T."/>
            <person name="Alioto T."/>
            <person name="Gomez Garrido J."/>
        </authorList>
    </citation>
    <scope>NUCLEOTIDE SEQUENCE</scope>
</reference>
<name>A0A8D8R2P3_9HEMI</name>